<reference evidence="5" key="3">
    <citation type="journal article" date="2019" name="Int. J. Syst. Evol. Microbiol.">
        <title>The Global Catalogue of Microorganisms (GCM) 10K type strain sequencing project: providing services to taxonomists for standard genome sequencing and annotation.</title>
        <authorList>
            <consortium name="The Broad Institute Genomics Platform"/>
            <consortium name="The Broad Institute Genome Sequencing Center for Infectious Disease"/>
            <person name="Wu L."/>
            <person name="Ma J."/>
        </authorList>
    </citation>
    <scope>NUCLEOTIDE SEQUENCE [LARGE SCALE GENOMIC DNA]</scope>
    <source>
        <strain evidence="5">KCTC 62575</strain>
    </source>
</reference>
<feature type="transmembrane region" description="Helical" evidence="1">
    <location>
        <begin position="35"/>
        <end position="53"/>
    </location>
</feature>
<feature type="transmembrane region" description="Helical" evidence="1">
    <location>
        <begin position="266"/>
        <end position="290"/>
    </location>
</feature>
<dbReference type="AlphaFoldDB" id="A0A371YVT5"/>
<feature type="transmembrane region" description="Helical" evidence="1">
    <location>
        <begin position="100"/>
        <end position="121"/>
    </location>
</feature>
<protein>
    <submittedName>
        <fullName evidence="2 3">Bile acid:sodium symporter</fullName>
    </submittedName>
</protein>
<evidence type="ECO:0000313" key="3">
    <source>
        <dbReference type="EMBL" id="RFC85552.1"/>
    </source>
</evidence>
<feature type="transmembrane region" description="Helical" evidence="1">
    <location>
        <begin position="167"/>
        <end position="185"/>
    </location>
</feature>
<dbReference type="Gene3D" id="1.20.1530.20">
    <property type="match status" value="1"/>
</dbReference>
<keyword evidence="1" id="KW-0472">Membrane</keyword>
<dbReference type="PANTHER" id="PTHR18640:SF5">
    <property type="entry name" value="SODIUM_BILE ACID COTRANSPORTER 7"/>
    <property type="match status" value="1"/>
</dbReference>
<dbReference type="InterPro" id="IPR038770">
    <property type="entry name" value="Na+/solute_symporter_sf"/>
</dbReference>
<gene>
    <name evidence="2" type="ORF">ACFODO_14945</name>
    <name evidence="3" type="ORF">C9E89_001125</name>
</gene>
<sequence length="335" mass="36922">MNILKILALDRFTILLIVMVILATFLPVHGVAADIFGKITTIAIAILFFLHGAKLSREAIIEGVLHWKLHAVVFAFTFAVFPIIGLLAKPVLLPLLGQELYWGFLFMCFLPSTVQSSIAFTSVARGNVAAAVCSASFSNLIGMFITPVMVSLFIFGQSKHDYDPTSSIIEITLLLLVPFIAGQLLRPYVFPLMQKVPSIVRTFDQGTILMVVYGAFSGAVVAGLWHQVSWTTLTYLTLACSIFLTIIMLLALYIPKWLGFNKADQISIFFCGSKKTLASGVPMAQILFIGQPIGMIVLPIMIFHQIQLMVCGVIANYWSKQHDENSQTQENSVLD</sequence>
<dbReference type="Proteomes" id="UP000240957">
    <property type="component" value="Unassembled WGS sequence"/>
</dbReference>
<comment type="caution">
    <text evidence="3">The sequence shown here is derived from an EMBL/GenBank/DDBJ whole genome shotgun (WGS) entry which is preliminary data.</text>
</comment>
<name>A0A371YVT5_9GAMM</name>
<feature type="transmembrane region" description="Helical" evidence="1">
    <location>
        <begin position="65"/>
        <end position="88"/>
    </location>
</feature>
<evidence type="ECO:0000256" key="1">
    <source>
        <dbReference type="SAM" id="Phobius"/>
    </source>
</evidence>
<reference evidence="2" key="4">
    <citation type="submission" date="2024-09" db="EMBL/GenBank/DDBJ databases">
        <authorList>
            <person name="Sun Q."/>
            <person name="Mori K."/>
        </authorList>
    </citation>
    <scope>NUCLEOTIDE SEQUENCE</scope>
    <source>
        <strain evidence="2">KCTC 62575</strain>
    </source>
</reference>
<feature type="transmembrane region" description="Helical" evidence="1">
    <location>
        <begin position="12"/>
        <end position="29"/>
    </location>
</feature>
<feature type="transmembrane region" description="Helical" evidence="1">
    <location>
        <begin position="206"/>
        <end position="226"/>
    </location>
</feature>
<reference evidence="3 4" key="2">
    <citation type="submission" date="2018-08" db="EMBL/GenBank/DDBJ databases">
        <title>The draft genome of Acinetobacter sichuanensis strain WCHAc060041.</title>
        <authorList>
            <person name="Qin J."/>
            <person name="Feng Y."/>
            <person name="Zong Z."/>
        </authorList>
    </citation>
    <scope>NUCLEOTIDE SEQUENCE [LARGE SCALE GENOMIC DNA]</scope>
    <source>
        <strain evidence="3 4">WCHAc060041</strain>
    </source>
</reference>
<dbReference type="RefSeq" id="WP_107006597.1">
    <property type="nucleotide sequence ID" value="NZ_JBHRSF010000071.1"/>
</dbReference>
<dbReference type="EMBL" id="PYIX02000001">
    <property type="protein sequence ID" value="RFC85552.1"/>
    <property type="molecule type" value="Genomic_DNA"/>
</dbReference>
<proteinExistence type="predicted"/>
<organism evidence="3 4">
    <name type="scientific">Acinetobacter sichuanensis</name>
    <dbReference type="NCBI Taxonomy" id="2136183"/>
    <lineage>
        <taxon>Bacteria</taxon>
        <taxon>Pseudomonadati</taxon>
        <taxon>Pseudomonadota</taxon>
        <taxon>Gammaproteobacteria</taxon>
        <taxon>Moraxellales</taxon>
        <taxon>Moraxellaceae</taxon>
        <taxon>Acinetobacter</taxon>
    </lineage>
</organism>
<keyword evidence="1" id="KW-1133">Transmembrane helix</keyword>
<evidence type="ECO:0000313" key="4">
    <source>
        <dbReference type="Proteomes" id="UP000240957"/>
    </source>
</evidence>
<reference evidence="2" key="1">
    <citation type="journal article" date="2014" name="Int. J. Syst. Evol. Microbiol.">
        <title>Complete genome of a new Firmicutes species belonging to the dominant human colonic microbiota ('Ruminococcus bicirculans') reveals two chromosomes and a selective capacity to utilize plant glucans.</title>
        <authorList>
            <consortium name="NISC Comparative Sequencing Program"/>
            <person name="Wegmann U."/>
            <person name="Louis P."/>
            <person name="Goesmann A."/>
            <person name="Henrissat B."/>
            <person name="Duncan S.H."/>
            <person name="Flint H.J."/>
        </authorList>
    </citation>
    <scope>NUCLEOTIDE SEQUENCE</scope>
    <source>
        <strain evidence="2">KCTC 62575</strain>
    </source>
</reference>
<feature type="transmembrane region" description="Helical" evidence="1">
    <location>
        <begin position="232"/>
        <end position="254"/>
    </location>
</feature>
<evidence type="ECO:0000313" key="2">
    <source>
        <dbReference type="EMBL" id="MFC2996533.1"/>
    </source>
</evidence>
<dbReference type="Pfam" id="PF13593">
    <property type="entry name" value="SBF_like"/>
    <property type="match status" value="1"/>
</dbReference>
<keyword evidence="1" id="KW-0812">Transmembrane</keyword>
<accession>A0A371YVT5</accession>
<dbReference type="OrthoDB" id="9792271at2"/>
<keyword evidence="5" id="KW-1185">Reference proteome</keyword>
<dbReference type="PANTHER" id="PTHR18640">
    <property type="entry name" value="SOLUTE CARRIER FAMILY 10 MEMBER 7"/>
    <property type="match status" value="1"/>
</dbReference>
<evidence type="ECO:0000313" key="5">
    <source>
        <dbReference type="Proteomes" id="UP001595455"/>
    </source>
</evidence>
<feature type="transmembrane region" description="Helical" evidence="1">
    <location>
        <begin position="296"/>
        <end position="318"/>
    </location>
</feature>
<feature type="transmembrane region" description="Helical" evidence="1">
    <location>
        <begin position="128"/>
        <end position="155"/>
    </location>
</feature>
<dbReference type="EMBL" id="JBHRSF010000071">
    <property type="protein sequence ID" value="MFC2996533.1"/>
    <property type="molecule type" value="Genomic_DNA"/>
</dbReference>
<dbReference type="GO" id="GO:0005886">
    <property type="term" value="C:plasma membrane"/>
    <property type="evidence" value="ECO:0007669"/>
    <property type="project" value="TreeGrafter"/>
</dbReference>
<dbReference type="InterPro" id="IPR016833">
    <property type="entry name" value="Put_Na-Bile_cotransptr"/>
</dbReference>
<dbReference type="Proteomes" id="UP001595455">
    <property type="component" value="Unassembled WGS sequence"/>
</dbReference>
<dbReference type="PIRSF" id="PIRSF026166">
    <property type="entry name" value="UCP026166"/>
    <property type="match status" value="1"/>
</dbReference>